<dbReference type="EMBL" id="BDCO01000002">
    <property type="protein sequence ID" value="GAT34585.1"/>
    <property type="molecule type" value="Genomic_DNA"/>
</dbReference>
<evidence type="ECO:0000256" key="1">
    <source>
        <dbReference type="SAM" id="Phobius"/>
    </source>
</evidence>
<name>A0A146GAB8_TERSA</name>
<comment type="caution">
    <text evidence="3">The sequence shown here is derived from an EMBL/GenBank/DDBJ whole genome shotgun (WGS) entry which is preliminary data.</text>
</comment>
<protein>
    <submittedName>
        <fullName evidence="3">PEP-CTERM protein-sorting domain-containing protein</fullName>
    </submittedName>
</protein>
<accession>A0A146GAB8</accession>
<feature type="signal peptide" evidence="2">
    <location>
        <begin position="1"/>
        <end position="25"/>
    </location>
</feature>
<dbReference type="InParanoid" id="A0A146GAB8"/>
<keyword evidence="4" id="KW-1185">Reference proteome</keyword>
<gene>
    <name evidence="3" type="ORF">TSACC_23016</name>
</gene>
<dbReference type="InterPro" id="IPR013424">
    <property type="entry name" value="Ice-binding_C"/>
</dbReference>
<feature type="transmembrane region" description="Helical" evidence="1">
    <location>
        <begin position="205"/>
        <end position="223"/>
    </location>
</feature>
<reference evidence="4" key="1">
    <citation type="journal article" date="2017" name="Genome Announc.">
        <title>Draft Genome Sequence of Terrimicrobium sacchariphilum NM-5T, a Facultative Anaerobic Soil Bacterium of the Class Spartobacteria.</title>
        <authorList>
            <person name="Qiu Y.L."/>
            <person name="Tourlousse D.M."/>
            <person name="Matsuura N."/>
            <person name="Ohashi A."/>
            <person name="Sekiguchi Y."/>
        </authorList>
    </citation>
    <scope>NUCLEOTIDE SEQUENCE [LARGE SCALE GENOMIC DNA]</scope>
    <source>
        <strain evidence="4">NM-5</strain>
    </source>
</reference>
<evidence type="ECO:0000256" key="2">
    <source>
        <dbReference type="SAM" id="SignalP"/>
    </source>
</evidence>
<keyword evidence="1" id="KW-1133">Transmembrane helix</keyword>
<evidence type="ECO:0000313" key="3">
    <source>
        <dbReference type="EMBL" id="GAT34585.1"/>
    </source>
</evidence>
<sequence length="227" mass="23625">MHKRSLTCLALVGLAFISIHSTAKAAVIFSTYNNNDSGTASPIHNTSGKGLAFNMPSPLQPGDTTSYTLDSISLRLSGSILSSQIVLSLYTNDGSNTPGTLISSFTPTSAFTLTSTAASYTFTTSSAVTLTAGTTYWVTMYSTSSNTSGLSWKTSSPQPSLYSTVGVSLFGTIFGTTTNPANWTNTSSTVYNSLTVNATAVPEPGIAALSMLGILGLVGLRRLRSRA</sequence>
<keyword evidence="1" id="KW-0812">Transmembrane</keyword>
<evidence type="ECO:0000313" key="4">
    <source>
        <dbReference type="Proteomes" id="UP000076023"/>
    </source>
</evidence>
<dbReference type="NCBIfam" id="NF041539">
    <property type="entry name" value="choice_anch_R"/>
    <property type="match status" value="1"/>
</dbReference>
<dbReference type="STRING" id="690879.TSACC_23016"/>
<dbReference type="RefSeq" id="WP_075080201.1">
    <property type="nucleotide sequence ID" value="NZ_BDCO01000002.1"/>
</dbReference>
<dbReference type="AlphaFoldDB" id="A0A146GAB8"/>
<keyword evidence="2" id="KW-0732">Signal</keyword>
<organism evidence="3 4">
    <name type="scientific">Terrimicrobium sacchariphilum</name>
    <dbReference type="NCBI Taxonomy" id="690879"/>
    <lineage>
        <taxon>Bacteria</taxon>
        <taxon>Pseudomonadati</taxon>
        <taxon>Verrucomicrobiota</taxon>
        <taxon>Terrimicrobiia</taxon>
        <taxon>Terrimicrobiales</taxon>
        <taxon>Terrimicrobiaceae</taxon>
        <taxon>Terrimicrobium</taxon>
    </lineage>
</organism>
<feature type="chain" id="PRO_5007524786" evidence="2">
    <location>
        <begin position="26"/>
        <end position="227"/>
    </location>
</feature>
<dbReference type="NCBIfam" id="TIGR02595">
    <property type="entry name" value="PEP_CTERM"/>
    <property type="match status" value="1"/>
</dbReference>
<proteinExistence type="predicted"/>
<keyword evidence="1" id="KW-0472">Membrane</keyword>
<dbReference type="Proteomes" id="UP000076023">
    <property type="component" value="Unassembled WGS sequence"/>
</dbReference>